<evidence type="ECO:0000256" key="3">
    <source>
        <dbReference type="SAM" id="Coils"/>
    </source>
</evidence>
<feature type="compositionally biased region" description="Polar residues" evidence="4">
    <location>
        <begin position="371"/>
        <end position="386"/>
    </location>
</feature>
<proteinExistence type="predicted"/>
<protein>
    <recommendedName>
        <fullName evidence="5">Clathrin adaptor alpha/beta/gamma-adaptin appendage Ig-like subdomain domain-containing protein</fullName>
    </recommendedName>
</protein>
<dbReference type="GeneID" id="9047577"/>
<dbReference type="InterPro" id="IPR008152">
    <property type="entry name" value="Clathrin_a/b/g-adaptin_app_Ig"/>
</dbReference>
<feature type="compositionally biased region" description="Polar residues" evidence="4">
    <location>
        <begin position="146"/>
        <end position="163"/>
    </location>
</feature>
<name>C5LIL2_PERM5</name>
<accession>C5LIL2</accession>
<keyword evidence="3" id="KW-0175">Coiled coil</keyword>
<dbReference type="RefSeq" id="XP_002771599.1">
    <property type="nucleotide sequence ID" value="XM_002771553.1"/>
</dbReference>
<dbReference type="InterPro" id="IPR013041">
    <property type="entry name" value="Clathrin_app_Ig-like_sf"/>
</dbReference>
<dbReference type="Gene3D" id="1.20.5.1160">
    <property type="entry name" value="Vasodilator-stimulated phosphoprotein"/>
    <property type="match status" value="1"/>
</dbReference>
<feature type="region of interest" description="Disordered" evidence="4">
    <location>
        <begin position="352"/>
        <end position="386"/>
    </location>
</feature>
<keyword evidence="2" id="KW-0653">Protein transport</keyword>
<dbReference type="Gene3D" id="2.60.40.1230">
    <property type="match status" value="1"/>
</dbReference>
<dbReference type="EMBL" id="GG682243">
    <property type="protein sequence ID" value="EER03415.1"/>
    <property type="molecule type" value="Genomic_DNA"/>
</dbReference>
<keyword evidence="7" id="KW-1185">Reference proteome</keyword>
<evidence type="ECO:0000259" key="5">
    <source>
        <dbReference type="SMART" id="SM00809"/>
    </source>
</evidence>
<dbReference type="AlphaFoldDB" id="C5LIL2"/>
<evidence type="ECO:0000256" key="2">
    <source>
        <dbReference type="ARBA" id="ARBA00022927"/>
    </source>
</evidence>
<reference evidence="6 7" key="1">
    <citation type="submission" date="2008-07" db="EMBL/GenBank/DDBJ databases">
        <authorList>
            <person name="El-Sayed N."/>
            <person name="Caler E."/>
            <person name="Inman J."/>
            <person name="Amedeo P."/>
            <person name="Hass B."/>
            <person name="Wortman J."/>
        </authorList>
    </citation>
    <scope>NUCLEOTIDE SEQUENCE [LARGE SCALE GENOMIC DNA]</scope>
    <source>
        <strain evidence="7">ATCC 50983 / TXsc</strain>
    </source>
</reference>
<dbReference type="Pfam" id="PF02883">
    <property type="entry name" value="Alpha_adaptinC2"/>
    <property type="match status" value="1"/>
</dbReference>
<dbReference type="Proteomes" id="UP000007800">
    <property type="component" value="Unassembled WGS sequence"/>
</dbReference>
<feature type="compositionally biased region" description="Polar residues" evidence="4">
    <location>
        <begin position="32"/>
        <end position="52"/>
    </location>
</feature>
<dbReference type="SMART" id="SM00809">
    <property type="entry name" value="Alpha_adaptinC2"/>
    <property type="match status" value="1"/>
</dbReference>
<feature type="compositionally biased region" description="Low complexity" evidence="4">
    <location>
        <begin position="357"/>
        <end position="370"/>
    </location>
</feature>
<sequence>MASSVPAVNGFGDSAFTFDPAPASAPRPGGSTQSPFDTNFDPTHRGSGTNVSGFGAVPGSSFPTTANAPTTTGAPGSERAADCIYIDFDILGDGQTDPKELLKSLKEQLASPEAPIHNGMFGVFADKAQLEDVPSGSPKTAAEPQPGNTTGGNEKTAGVSSDVDQLAVERRLASIELSDAKAEIEDLKKQLQDSVSAHESSMHQLTEARNQLDETMKQVAKLEGEVNSLKSQNRSLTTDLSNAKEMWMKESTRASKLQDELNTRDDQIAEDSRRLAEMAATNEALRRENAQLKQLFEGSEVEVAARARAAENTFGQMNESYFGDSRVPMTTSRTPAAMASSLEEMVAPQTDGLMRRPPTTATTAFTPTQTGRLSTSGSPPKTTNWGTTTRLAPSGGVSAGALLPHHVGAPATVERFRALIGAQEGVLYEDEILQIGSQSSYSCGMGEGQVSLYFGNKSSGALDGFTVELISGDDITLTPTEAVPTAIRAKQQIRLVVKVVCTKPTQQIPMMSMRFLLFDNTPRTLSLRLPILLSKFMAPVDIPNAADFFSMWRHHIYHLSEQSAVVSITTSYDCRDSLLALARSATLGGVLRLHSQLDANPNNLVLCGKFPADSPEGIQCFTLPNATVLVRIEVGTGPQHAGKARVAVRSSEPLVALAVRDDLLLAFAELPVDAEPNDPNFIT</sequence>
<organism evidence="7">
    <name type="scientific">Perkinsus marinus (strain ATCC 50983 / TXsc)</name>
    <dbReference type="NCBI Taxonomy" id="423536"/>
    <lineage>
        <taxon>Eukaryota</taxon>
        <taxon>Sar</taxon>
        <taxon>Alveolata</taxon>
        <taxon>Perkinsozoa</taxon>
        <taxon>Perkinsea</taxon>
        <taxon>Perkinsida</taxon>
        <taxon>Perkinsidae</taxon>
        <taxon>Perkinsus</taxon>
    </lineage>
</organism>
<feature type="domain" description="Clathrin adaptor alpha/beta/gamma-adaptin appendage Ig-like subdomain" evidence="5">
    <location>
        <begin position="417"/>
        <end position="530"/>
    </location>
</feature>
<feature type="coiled-coil region" evidence="3">
    <location>
        <begin position="170"/>
        <end position="302"/>
    </location>
</feature>
<dbReference type="InParanoid" id="C5LIL2"/>
<dbReference type="OrthoDB" id="449210at2759"/>
<evidence type="ECO:0000256" key="1">
    <source>
        <dbReference type="ARBA" id="ARBA00022448"/>
    </source>
</evidence>
<keyword evidence="1" id="KW-0813">Transport</keyword>
<feature type="compositionally biased region" description="Low complexity" evidence="4">
    <location>
        <begin position="20"/>
        <end position="31"/>
    </location>
</feature>
<dbReference type="InterPro" id="IPR012295">
    <property type="entry name" value="TBP_dom_sf"/>
</dbReference>
<dbReference type="SUPFAM" id="SSF49348">
    <property type="entry name" value="Clathrin adaptor appendage domain"/>
    <property type="match status" value="1"/>
</dbReference>
<feature type="compositionally biased region" description="Low complexity" evidence="4">
    <location>
        <begin position="63"/>
        <end position="76"/>
    </location>
</feature>
<evidence type="ECO:0000313" key="6">
    <source>
        <dbReference type="EMBL" id="EER03415.1"/>
    </source>
</evidence>
<feature type="region of interest" description="Disordered" evidence="4">
    <location>
        <begin position="18"/>
        <end position="77"/>
    </location>
</feature>
<feature type="region of interest" description="Disordered" evidence="4">
    <location>
        <begin position="131"/>
        <end position="163"/>
    </location>
</feature>
<gene>
    <name evidence="6" type="ORF">Pmar_PMAR014630</name>
</gene>
<dbReference type="GO" id="GO:0016192">
    <property type="term" value="P:vesicle-mediated transport"/>
    <property type="evidence" value="ECO:0007669"/>
    <property type="project" value="InterPro"/>
</dbReference>
<evidence type="ECO:0000313" key="7">
    <source>
        <dbReference type="Proteomes" id="UP000007800"/>
    </source>
</evidence>
<dbReference type="Gene3D" id="3.30.310.10">
    <property type="entry name" value="TATA-Binding Protein"/>
    <property type="match status" value="1"/>
</dbReference>
<evidence type="ECO:0000256" key="4">
    <source>
        <dbReference type="SAM" id="MobiDB-lite"/>
    </source>
</evidence>
<dbReference type="GO" id="GO:0006886">
    <property type="term" value="P:intracellular protein transport"/>
    <property type="evidence" value="ECO:0007669"/>
    <property type="project" value="InterPro"/>
</dbReference>